<dbReference type="InterPro" id="IPR027417">
    <property type="entry name" value="P-loop_NTPase"/>
</dbReference>
<feature type="transmembrane region" description="Helical" evidence="11">
    <location>
        <begin position="710"/>
        <end position="729"/>
    </location>
</feature>
<evidence type="ECO:0000256" key="3">
    <source>
        <dbReference type="ARBA" id="ARBA00022448"/>
    </source>
</evidence>
<dbReference type="InterPro" id="IPR003593">
    <property type="entry name" value="AAA+_ATPase"/>
</dbReference>
<dbReference type="InterPro" id="IPR050173">
    <property type="entry name" value="ABC_transporter_C-like"/>
</dbReference>
<dbReference type="PROSITE" id="PS50929">
    <property type="entry name" value="ABC_TM1F"/>
    <property type="match status" value="2"/>
</dbReference>
<keyword evidence="5" id="KW-0677">Repeat</keyword>
<evidence type="ECO:0000259" key="12">
    <source>
        <dbReference type="PROSITE" id="PS50893"/>
    </source>
</evidence>
<keyword evidence="3" id="KW-0813">Transport</keyword>
<dbReference type="CDD" id="cd18603">
    <property type="entry name" value="ABC_6TM_MRP1_2_3_6_D2_like"/>
    <property type="match status" value="1"/>
</dbReference>
<dbReference type="GO" id="GO:0140359">
    <property type="term" value="F:ABC-type transporter activity"/>
    <property type="evidence" value="ECO:0007669"/>
    <property type="project" value="InterPro"/>
</dbReference>
<feature type="transmembrane region" description="Helical" evidence="11">
    <location>
        <begin position="955"/>
        <end position="977"/>
    </location>
</feature>
<keyword evidence="4 11" id="KW-0812">Transmembrane</keyword>
<evidence type="ECO:0000256" key="7">
    <source>
        <dbReference type="ARBA" id="ARBA00022840"/>
    </source>
</evidence>
<dbReference type="SUPFAM" id="SSF90123">
    <property type="entry name" value="ABC transporter transmembrane region"/>
    <property type="match status" value="2"/>
</dbReference>
<organism evidence="14 15">
    <name type="scientific">Galendromus occidentalis</name>
    <name type="common">western predatory mite</name>
    <dbReference type="NCBI Taxonomy" id="34638"/>
    <lineage>
        <taxon>Eukaryota</taxon>
        <taxon>Metazoa</taxon>
        <taxon>Ecdysozoa</taxon>
        <taxon>Arthropoda</taxon>
        <taxon>Chelicerata</taxon>
        <taxon>Arachnida</taxon>
        <taxon>Acari</taxon>
        <taxon>Parasitiformes</taxon>
        <taxon>Mesostigmata</taxon>
        <taxon>Gamasina</taxon>
        <taxon>Phytoseioidea</taxon>
        <taxon>Phytoseiidae</taxon>
        <taxon>Typhlodrominae</taxon>
        <taxon>Galendromus</taxon>
    </lineage>
</organism>
<keyword evidence="9 11" id="KW-0472">Membrane</keyword>
<dbReference type="FunFam" id="1.20.1560.10:FF:000063">
    <property type="entry name" value="Multidrug resistance protein ABC transporter"/>
    <property type="match status" value="1"/>
</dbReference>
<feature type="transmembrane region" description="Helical" evidence="11">
    <location>
        <begin position="137"/>
        <end position="160"/>
    </location>
</feature>
<name>A0AAJ7SFB2_9ACAR</name>
<evidence type="ECO:0000259" key="13">
    <source>
        <dbReference type="PROSITE" id="PS50929"/>
    </source>
</evidence>
<feature type="domain" description="ABC transmembrane type-1" evidence="13">
    <location>
        <begin position="719"/>
        <end position="1012"/>
    </location>
</feature>
<feature type="compositionally biased region" description="Basic and acidic residues" evidence="10">
    <location>
        <begin position="1"/>
        <end position="32"/>
    </location>
</feature>
<comment type="similarity">
    <text evidence="2">Belongs to the ABC transporter superfamily. ABCC family. Conjugate transporter (TC 3.A.1.208) subfamily.</text>
</comment>
<evidence type="ECO:0000256" key="6">
    <source>
        <dbReference type="ARBA" id="ARBA00022741"/>
    </source>
</evidence>
<evidence type="ECO:0000256" key="1">
    <source>
        <dbReference type="ARBA" id="ARBA00004127"/>
    </source>
</evidence>
<evidence type="ECO:0000256" key="8">
    <source>
        <dbReference type="ARBA" id="ARBA00022989"/>
    </source>
</evidence>
<dbReference type="Proteomes" id="UP000694867">
    <property type="component" value="Unplaced"/>
</dbReference>
<feature type="transmembrane region" description="Helical" evidence="11">
    <location>
        <begin position="242"/>
        <end position="262"/>
    </location>
</feature>
<dbReference type="RefSeq" id="XP_028967030.1">
    <property type="nucleotide sequence ID" value="XM_029111197.1"/>
</dbReference>
<dbReference type="GO" id="GO:0016887">
    <property type="term" value="F:ATP hydrolysis activity"/>
    <property type="evidence" value="ECO:0007669"/>
    <property type="project" value="InterPro"/>
</dbReference>
<dbReference type="GO" id="GO:0012505">
    <property type="term" value="C:endomembrane system"/>
    <property type="evidence" value="ECO:0007669"/>
    <property type="project" value="UniProtKB-SubCell"/>
</dbReference>
<feature type="transmembrane region" description="Helical" evidence="11">
    <location>
        <begin position="365"/>
        <end position="385"/>
    </location>
</feature>
<keyword evidence="6" id="KW-0547">Nucleotide-binding</keyword>
<dbReference type="CDD" id="cd03244">
    <property type="entry name" value="ABCC_MRP_domain2"/>
    <property type="match status" value="1"/>
</dbReference>
<feature type="domain" description="ABC transmembrane type-1" evidence="13">
    <location>
        <begin position="108"/>
        <end position="382"/>
    </location>
</feature>
<keyword evidence="7" id="KW-0067">ATP-binding</keyword>
<dbReference type="PROSITE" id="PS00211">
    <property type="entry name" value="ABC_TRANSPORTER_1"/>
    <property type="match status" value="2"/>
</dbReference>
<feature type="transmembrane region" description="Helical" evidence="11">
    <location>
        <begin position="775"/>
        <end position="800"/>
    </location>
</feature>
<feature type="region of interest" description="Disordered" evidence="10">
    <location>
        <begin position="64"/>
        <end position="85"/>
    </location>
</feature>
<dbReference type="FunFam" id="1.20.1560.10:FF:000006">
    <property type="entry name" value="ATP-binding cassette, sub-family C (CFTR/MRP), member 9"/>
    <property type="match status" value="1"/>
</dbReference>
<feature type="transmembrane region" description="Helical" evidence="11">
    <location>
        <begin position="325"/>
        <end position="345"/>
    </location>
</feature>
<dbReference type="KEGG" id="goe:100903554"/>
<dbReference type="InterPro" id="IPR011527">
    <property type="entry name" value="ABC1_TM_dom"/>
</dbReference>
<evidence type="ECO:0000256" key="11">
    <source>
        <dbReference type="SAM" id="Phobius"/>
    </source>
</evidence>
<protein>
    <submittedName>
        <fullName evidence="15">Multidrug resistance-associated protein 1</fullName>
    </submittedName>
</protein>
<dbReference type="GeneID" id="100903554"/>
<comment type="subcellular location">
    <subcellularLocation>
        <location evidence="1">Endomembrane system</location>
        <topology evidence="1">Multi-pass membrane protein</topology>
    </subcellularLocation>
</comment>
<dbReference type="CDD" id="cd18595">
    <property type="entry name" value="ABC_6TM_MRP1_2_3_6_D1_like"/>
    <property type="match status" value="1"/>
</dbReference>
<dbReference type="Gene3D" id="3.40.50.300">
    <property type="entry name" value="P-loop containing nucleotide triphosphate hydrolases"/>
    <property type="match status" value="2"/>
</dbReference>
<dbReference type="FunFam" id="3.40.50.300:FF:000074">
    <property type="entry name" value="Multidrug resistance-associated protein 5 isoform 1"/>
    <property type="match status" value="1"/>
</dbReference>
<proteinExistence type="inferred from homology"/>
<feature type="transmembrane region" description="Helical" evidence="11">
    <location>
        <begin position="872"/>
        <end position="890"/>
    </location>
</feature>
<keyword evidence="14" id="KW-1185">Reference proteome</keyword>
<evidence type="ECO:0000256" key="9">
    <source>
        <dbReference type="ARBA" id="ARBA00023136"/>
    </source>
</evidence>
<dbReference type="SMART" id="SM00382">
    <property type="entry name" value="AAA"/>
    <property type="match status" value="2"/>
</dbReference>
<dbReference type="Pfam" id="PF00005">
    <property type="entry name" value="ABC_tran"/>
    <property type="match status" value="2"/>
</dbReference>
<dbReference type="Pfam" id="PF00664">
    <property type="entry name" value="ABC_membrane"/>
    <property type="match status" value="2"/>
</dbReference>
<evidence type="ECO:0000256" key="4">
    <source>
        <dbReference type="ARBA" id="ARBA00022692"/>
    </source>
</evidence>
<evidence type="ECO:0000313" key="14">
    <source>
        <dbReference type="Proteomes" id="UP000694867"/>
    </source>
</evidence>
<dbReference type="CDD" id="cd03250">
    <property type="entry name" value="ABCC_MRP_domain1"/>
    <property type="match status" value="1"/>
</dbReference>
<accession>A0AAJ7SFB2</accession>
<feature type="region of interest" description="Disordered" evidence="10">
    <location>
        <begin position="1"/>
        <end position="42"/>
    </location>
</feature>
<gene>
    <name evidence="15" type="primary">LOC100903554</name>
</gene>
<reference evidence="15" key="1">
    <citation type="submission" date="2025-08" db="UniProtKB">
        <authorList>
            <consortium name="RefSeq"/>
        </authorList>
    </citation>
    <scope>IDENTIFICATION</scope>
</reference>
<dbReference type="SUPFAM" id="SSF52540">
    <property type="entry name" value="P-loop containing nucleoside triphosphate hydrolases"/>
    <property type="match status" value="2"/>
</dbReference>
<evidence type="ECO:0000313" key="15">
    <source>
        <dbReference type="RefSeq" id="XP_028967030.1"/>
    </source>
</evidence>
<dbReference type="InterPro" id="IPR036640">
    <property type="entry name" value="ABC1_TM_sf"/>
</dbReference>
<evidence type="ECO:0000256" key="2">
    <source>
        <dbReference type="ARBA" id="ARBA00009726"/>
    </source>
</evidence>
<sequence length="1285" mass="143302">MCKLFDATRDMTDDKSEAQSPPRGEKPADPIKKYTFPNEAQTEISREWPNIWTFATFGNYTRDGKGSTTNGHEGESSPKSSEPPPRSMFRVLSRAFRTFILYSSIWELAFDIIRLLPVYVLSKMIAFVESTDPQIVGYQYCGLLFGISVIATCSSNWMIYSNGSGSIQIRSALIGAVYHKSLLVSSEASQRYTAGDLLNLMSVDIDTVFELIQFSSLIWGCFVRILSSLAIIWFQLGPSCLAGLLVIIACLPFTVFLGKATAQYQDRQLSEKDKRLDALNEMFSGIKIIKLFAWEIPFLKRVEKIRQREAGWIRKYLFGQSAIMFLWYCSPFLVTAAAFGTHIMVDKRNVLTPEKAFVSLFLFNNMRFALTFLPILLTMLLRAIVSLKRIGKYLQIDEICRSDITDNVAEGEDIHFRGASLSWGGDTPVLSALNLAVNSGELVAIIGRVGSGKSSLLSAILGEMKKLEGSIDVGNKRIAYVPQQAWIQNESVRQNVIFTGTYEPGWYEEVLKKCCMKPDLEIFEAGDLTEIGEKGVNLSGGQKQRISLARAVYQRAGIYLLDDPLSAVDAHVSSDLFDEIIGPQGLLKDVTRVLVTHSVTVLPFVDKIFVLDNGKITHSGSFQEIMRTDAAIRSFLVEPKLQNQESSRDSMSQIDGSRSLSESSLTLERATSHMSADAGGCGRKIGALIDEETVAKGSVKWSIYMNLWKLFGAINGLCVLLGLCTYRFLEAYSSIWLGYWSDDAKNIIESHNLTEASSGILDEIRDASLWRISGYLYFGGGQAVAIVVASIFLAVGCLAASSKLHSEMLWCIMRAPMRFFDSTPIGRMVNRFGKDVNVLDLELHLHLDGWLDSVTQVIATVILISIEIPMFLYVVIPIAFVYFILQRVYVAAARQFRRLLSTTRSPVLNNFSETISGVSTIRAYGAEDYFIEKCRIRSDLCQNCYLHSIIVSRWAAIRIDMLSTIITTSICCLVVFYRESISGGVAGLIISYSLLFCDAVSWMIRVATDVEKAVVAAERIKEYTQIESEAPWQVDKGPVLDGNWPHNGEIRLIDFSTRYREGMEEVLKKINLEIHCGEKVGVVGRTGAGKSSLTLALFRIIEASHGRIIIDDVDTSQLGLHDLRGRLTMIPQDPVLFRGSIRSNLDPHDLYTDEQIWAALERAHLKKNLSRLDYEVAEGGGNFSLGEKQLICLARALLRKSKIILLDEATAAVDVQTDALIQDTIRRDFAHSTIITIAHRLHTVIDYDTIVVLSQGRIVEVGKPKELLKDPKSHFHTMAKDAGLV</sequence>
<feature type="transmembrane region" description="Helical" evidence="11">
    <location>
        <begin position="983"/>
        <end position="1004"/>
    </location>
</feature>
<keyword evidence="8 11" id="KW-1133">Transmembrane helix</keyword>
<feature type="domain" description="ABC transporter" evidence="12">
    <location>
        <begin position="1050"/>
        <end position="1280"/>
    </location>
</feature>
<feature type="transmembrane region" description="Helical" evidence="11">
    <location>
        <begin position="95"/>
        <end position="117"/>
    </location>
</feature>
<feature type="transmembrane region" description="Helical" evidence="11">
    <location>
        <begin position="217"/>
        <end position="236"/>
    </location>
</feature>
<dbReference type="PROSITE" id="PS50893">
    <property type="entry name" value="ABC_TRANSPORTER_2"/>
    <property type="match status" value="2"/>
</dbReference>
<evidence type="ECO:0000256" key="5">
    <source>
        <dbReference type="ARBA" id="ARBA00022737"/>
    </source>
</evidence>
<dbReference type="FunFam" id="3.40.50.300:FF:000997">
    <property type="entry name" value="Multidrug resistance-associated protein 1"/>
    <property type="match status" value="1"/>
</dbReference>
<dbReference type="GO" id="GO:0005524">
    <property type="term" value="F:ATP binding"/>
    <property type="evidence" value="ECO:0007669"/>
    <property type="project" value="UniProtKB-KW"/>
</dbReference>
<feature type="domain" description="ABC transporter" evidence="12">
    <location>
        <begin position="409"/>
        <end position="638"/>
    </location>
</feature>
<evidence type="ECO:0000256" key="10">
    <source>
        <dbReference type="SAM" id="MobiDB-lite"/>
    </source>
</evidence>
<dbReference type="InterPro" id="IPR017871">
    <property type="entry name" value="ABC_transporter-like_CS"/>
</dbReference>
<dbReference type="Gene3D" id="1.20.1560.10">
    <property type="entry name" value="ABC transporter type 1, transmembrane domain"/>
    <property type="match status" value="2"/>
</dbReference>
<dbReference type="InterPro" id="IPR003439">
    <property type="entry name" value="ABC_transporter-like_ATP-bd"/>
</dbReference>
<dbReference type="PANTHER" id="PTHR24223">
    <property type="entry name" value="ATP-BINDING CASSETTE SUB-FAMILY C"/>
    <property type="match status" value="1"/>
</dbReference>
<dbReference type="GO" id="GO:0016020">
    <property type="term" value="C:membrane"/>
    <property type="evidence" value="ECO:0007669"/>
    <property type="project" value="InterPro"/>
</dbReference>